<dbReference type="EMBL" id="JADCKB010000010">
    <property type="protein sequence ID" value="MBE5040052.1"/>
    <property type="molecule type" value="Genomic_DNA"/>
</dbReference>
<sequence>MVIKKTPQRRIFEICNIIIMLALVVVTLYPMIYIIFASFSVPIEFLAHRGLLFRPLGFDTIAYEKAFTHPLLLSGYGNTLFVVIVGVCVNILLTSIAAYFLSRENVLWQRPIAFFIIFTMYFSGGIIPMYLTVTQDFNLQDSLWSLILPVAINTFNLMIMRTGLAAVPASLEESARIDGAGHFTILFRIVLPLAMPTVAVMILYYGVFHWNSWFNASLFILSPDKYPLQLVLRQILLSNDTASMTGGVDAGSQLAVSETLKYAIIIIATVPILCVYPFLQRYFVKGVMIGAVKG</sequence>
<feature type="transmembrane region" description="Helical" evidence="7">
    <location>
        <begin position="185"/>
        <end position="207"/>
    </location>
</feature>
<dbReference type="CDD" id="cd06261">
    <property type="entry name" value="TM_PBP2"/>
    <property type="match status" value="1"/>
</dbReference>
<keyword evidence="10" id="KW-1185">Reference proteome</keyword>
<dbReference type="Gene3D" id="1.10.3720.10">
    <property type="entry name" value="MetI-like"/>
    <property type="match status" value="1"/>
</dbReference>
<protein>
    <submittedName>
        <fullName evidence="9">Carbohydrate ABC transporter permease</fullName>
    </submittedName>
</protein>
<evidence type="ECO:0000256" key="5">
    <source>
        <dbReference type="ARBA" id="ARBA00022989"/>
    </source>
</evidence>
<dbReference type="AlphaFoldDB" id="A0A9D5M5W3"/>
<comment type="similarity">
    <text evidence="7">Belongs to the binding-protein-dependent transport system permease family.</text>
</comment>
<name>A0A9D5M5W3_9FIRM</name>
<feature type="transmembrane region" description="Helical" evidence="7">
    <location>
        <begin position="112"/>
        <end position="131"/>
    </location>
</feature>
<evidence type="ECO:0000259" key="8">
    <source>
        <dbReference type="PROSITE" id="PS50928"/>
    </source>
</evidence>
<evidence type="ECO:0000313" key="9">
    <source>
        <dbReference type="EMBL" id="MBE5040052.1"/>
    </source>
</evidence>
<organism evidence="9 10">
    <name type="scientific">Ructibacterium gallinarum</name>
    <dbReference type="NCBI Taxonomy" id="2779355"/>
    <lineage>
        <taxon>Bacteria</taxon>
        <taxon>Bacillati</taxon>
        <taxon>Bacillota</taxon>
        <taxon>Clostridia</taxon>
        <taxon>Eubacteriales</taxon>
        <taxon>Oscillospiraceae</taxon>
        <taxon>Ructibacterium</taxon>
    </lineage>
</organism>
<dbReference type="PROSITE" id="PS50928">
    <property type="entry name" value="ABC_TM1"/>
    <property type="match status" value="1"/>
</dbReference>
<comment type="subcellular location">
    <subcellularLocation>
        <location evidence="1 7">Cell membrane</location>
        <topology evidence="1 7">Multi-pass membrane protein</topology>
    </subcellularLocation>
</comment>
<keyword evidence="3" id="KW-1003">Cell membrane</keyword>
<evidence type="ECO:0000256" key="3">
    <source>
        <dbReference type="ARBA" id="ARBA00022475"/>
    </source>
</evidence>
<evidence type="ECO:0000256" key="6">
    <source>
        <dbReference type="ARBA" id="ARBA00023136"/>
    </source>
</evidence>
<comment type="caution">
    <text evidence="9">The sequence shown here is derived from an EMBL/GenBank/DDBJ whole genome shotgun (WGS) entry which is preliminary data.</text>
</comment>
<feature type="transmembrane region" description="Helical" evidence="7">
    <location>
        <begin position="143"/>
        <end position="164"/>
    </location>
</feature>
<evidence type="ECO:0000256" key="7">
    <source>
        <dbReference type="RuleBase" id="RU363032"/>
    </source>
</evidence>
<dbReference type="PANTHER" id="PTHR43744:SF9">
    <property type="entry name" value="POLYGALACTURONAN_RHAMNOGALACTURONAN TRANSPORT SYSTEM PERMEASE PROTEIN YTCP"/>
    <property type="match status" value="1"/>
</dbReference>
<reference evidence="9" key="1">
    <citation type="submission" date="2020-10" db="EMBL/GenBank/DDBJ databases">
        <title>ChiBAC.</title>
        <authorList>
            <person name="Zenner C."/>
            <person name="Hitch T.C.A."/>
            <person name="Clavel T."/>
        </authorList>
    </citation>
    <scope>NUCLEOTIDE SEQUENCE</scope>
    <source>
        <strain evidence="9">DSM 107454</strain>
    </source>
</reference>
<feature type="transmembrane region" description="Helical" evidence="7">
    <location>
        <begin position="80"/>
        <end position="100"/>
    </location>
</feature>
<feature type="transmembrane region" description="Helical" evidence="7">
    <location>
        <begin position="12"/>
        <end position="36"/>
    </location>
</feature>
<evidence type="ECO:0000313" key="10">
    <source>
        <dbReference type="Proteomes" id="UP000806542"/>
    </source>
</evidence>
<feature type="domain" description="ABC transmembrane type-1" evidence="8">
    <location>
        <begin position="76"/>
        <end position="273"/>
    </location>
</feature>
<dbReference type="GO" id="GO:0055085">
    <property type="term" value="P:transmembrane transport"/>
    <property type="evidence" value="ECO:0007669"/>
    <property type="project" value="InterPro"/>
</dbReference>
<dbReference type="RefSeq" id="WP_226392600.1">
    <property type="nucleotide sequence ID" value="NZ_JADCKB010000010.1"/>
</dbReference>
<gene>
    <name evidence="9" type="ORF">INF28_06185</name>
</gene>
<keyword evidence="2 7" id="KW-0813">Transport</keyword>
<dbReference type="PANTHER" id="PTHR43744">
    <property type="entry name" value="ABC TRANSPORTER PERMEASE PROTEIN MG189-RELATED-RELATED"/>
    <property type="match status" value="1"/>
</dbReference>
<keyword evidence="4 7" id="KW-0812">Transmembrane</keyword>
<dbReference type="InterPro" id="IPR000515">
    <property type="entry name" value="MetI-like"/>
</dbReference>
<dbReference type="SUPFAM" id="SSF161098">
    <property type="entry name" value="MetI-like"/>
    <property type="match status" value="1"/>
</dbReference>
<dbReference type="Proteomes" id="UP000806542">
    <property type="component" value="Unassembled WGS sequence"/>
</dbReference>
<keyword evidence="6 7" id="KW-0472">Membrane</keyword>
<keyword evidence="5 7" id="KW-1133">Transmembrane helix</keyword>
<dbReference type="InterPro" id="IPR035906">
    <property type="entry name" value="MetI-like_sf"/>
</dbReference>
<proteinExistence type="inferred from homology"/>
<evidence type="ECO:0000256" key="2">
    <source>
        <dbReference type="ARBA" id="ARBA00022448"/>
    </source>
</evidence>
<evidence type="ECO:0000256" key="1">
    <source>
        <dbReference type="ARBA" id="ARBA00004651"/>
    </source>
</evidence>
<feature type="transmembrane region" description="Helical" evidence="7">
    <location>
        <begin position="262"/>
        <end position="279"/>
    </location>
</feature>
<dbReference type="Pfam" id="PF00528">
    <property type="entry name" value="BPD_transp_1"/>
    <property type="match status" value="1"/>
</dbReference>
<accession>A0A9D5M5W3</accession>
<dbReference type="GO" id="GO:0005886">
    <property type="term" value="C:plasma membrane"/>
    <property type="evidence" value="ECO:0007669"/>
    <property type="project" value="UniProtKB-SubCell"/>
</dbReference>
<evidence type="ECO:0000256" key="4">
    <source>
        <dbReference type="ARBA" id="ARBA00022692"/>
    </source>
</evidence>